<feature type="transmembrane region" description="Helical" evidence="1">
    <location>
        <begin position="243"/>
        <end position="264"/>
    </location>
</feature>
<evidence type="ECO:0000256" key="1">
    <source>
        <dbReference type="SAM" id="Phobius"/>
    </source>
</evidence>
<protein>
    <submittedName>
        <fullName evidence="2">Uncharacterized protein</fullName>
    </submittedName>
</protein>
<keyword evidence="1" id="KW-0472">Membrane</keyword>
<evidence type="ECO:0000313" key="3">
    <source>
        <dbReference type="Proteomes" id="UP001431776"/>
    </source>
</evidence>
<proteinExistence type="predicted"/>
<keyword evidence="1" id="KW-1133">Transmembrane helix</keyword>
<organism evidence="2 3">
    <name type="scientific">Anaerobaca lacustris</name>
    <dbReference type="NCBI Taxonomy" id="3044600"/>
    <lineage>
        <taxon>Bacteria</taxon>
        <taxon>Pseudomonadati</taxon>
        <taxon>Planctomycetota</taxon>
        <taxon>Phycisphaerae</taxon>
        <taxon>Sedimentisphaerales</taxon>
        <taxon>Anaerobacaceae</taxon>
        <taxon>Anaerobaca</taxon>
    </lineage>
</organism>
<dbReference type="RefSeq" id="WP_349244116.1">
    <property type="nucleotide sequence ID" value="NZ_JASCXX010000006.1"/>
</dbReference>
<comment type="caution">
    <text evidence="2">The sequence shown here is derived from an EMBL/GenBank/DDBJ whole genome shotgun (WGS) entry which is preliminary data.</text>
</comment>
<accession>A0AAW6TWA2</accession>
<name>A0AAW6TWA2_9BACT</name>
<dbReference type="AlphaFoldDB" id="A0AAW6TWA2"/>
<feature type="transmembrane region" description="Helical" evidence="1">
    <location>
        <begin position="97"/>
        <end position="115"/>
    </location>
</feature>
<keyword evidence="3" id="KW-1185">Reference proteome</keyword>
<evidence type="ECO:0000313" key="2">
    <source>
        <dbReference type="EMBL" id="MDI6448707.1"/>
    </source>
</evidence>
<reference evidence="2" key="1">
    <citation type="submission" date="2023-05" db="EMBL/GenBank/DDBJ databases">
        <title>Anaerotaeda fermentans gen. nov., sp. nov., a novel anaerobic planctomycete of the new family within the order Sedimentisphaerales isolated from Taman Peninsula, Russia.</title>
        <authorList>
            <person name="Khomyakova M.A."/>
            <person name="Merkel A.Y."/>
            <person name="Slobodkin A.I."/>
        </authorList>
    </citation>
    <scope>NUCLEOTIDE SEQUENCE</scope>
    <source>
        <strain evidence="2">M17dextr</strain>
    </source>
</reference>
<feature type="transmembrane region" description="Helical" evidence="1">
    <location>
        <begin position="207"/>
        <end position="231"/>
    </location>
</feature>
<dbReference type="EMBL" id="JASCXX010000006">
    <property type="protein sequence ID" value="MDI6448707.1"/>
    <property type="molecule type" value="Genomic_DNA"/>
</dbReference>
<gene>
    <name evidence="2" type="ORF">QJ522_06595</name>
</gene>
<feature type="transmembrane region" description="Helical" evidence="1">
    <location>
        <begin position="179"/>
        <end position="201"/>
    </location>
</feature>
<feature type="transmembrane region" description="Helical" evidence="1">
    <location>
        <begin position="148"/>
        <end position="167"/>
    </location>
</feature>
<keyword evidence="1" id="KW-0812">Transmembrane</keyword>
<dbReference type="Proteomes" id="UP001431776">
    <property type="component" value="Unassembled WGS sequence"/>
</dbReference>
<sequence>MIRFACMYCGRRIWAKDRLAGTRIPCPACGHIVHVRTPSRAKDEKALRDSVSTDTPDWRGLSDRQIARELRKHRATTGHEEKRQAMTRALSPLLPRYDSLTLFALSSAFVLLLLLEPKVPRHPLALAVPISEELGEPLARVVWSLAEHFAILVPLAGLGMVLSLLGVFYPKPKPEEVKWLMLCFAVVVTAGTGIYAGYVMLTTTRSWLMVFPAWNILNAAVPLLLFRAGLLDTEVIVDTSVRFWQVVVTLVATTVLLGVCLHLFELHWAIAYSICVGYTMSLHHAITDAFGKGEGAMERENE</sequence>